<dbReference type="AlphaFoldDB" id="A0A494Y124"/>
<dbReference type="InterPro" id="IPR051021">
    <property type="entry name" value="Mito_Ser/Thr_phosphatase"/>
</dbReference>
<proteinExistence type="predicted"/>
<evidence type="ECO:0000313" key="2">
    <source>
        <dbReference type="EMBL" id="RKP55939.1"/>
    </source>
</evidence>
<dbReference type="InterPro" id="IPR013078">
    <property type="entry name" value="His_Pase_superF_clade-1"/>
</dbReference>
<dbReference type="OrthoDB" id="280692at2"/>
<dbReference type="InterPro" id="IPR029033">
    <property type="entry name" value="His_PPase_superfam"/>
</dbReference>
<name>A0A494Y124_9BURK</name>
<accession>A0A494Y124</accession>
<reference evidence="2 3" key="1">
    <citation type="submission" date="2018-10" db="EMBL/GenBank/DDBJ databases">
        <title>Robbsia sp. DHC34, isolated from soil.</title>
        <authorList>
            <person name="Gao Z.-H."/>
            <person name="Qiu L.-H."/>
        </authorList>
    </citation>
    <scope>NUCLEOTIDE SEQUENCE [LARGE SCALE GENOMIC DNA]</scope>
    <source>
        <strain evidence="2 3">DHC34</strain>
    </source>
</reference>
<keyword evidence="1" id="KW-0378">Hydrolase</keyword>
<dbReference type="SMART" id="SM00855">
    <property type="entry name" value="PGAM"/>
    <property type="match status" value="1"/>
</dbReference>
<dbReference type="CDD" id="cd07067">
    <property type="entry name" value="HP_PGM_like"/>
    <property type="match status" value="1"/>
</dbReference>
<dbReference type="Gene3D" id="3.40.50.1240">
    <property type="entry name" value="Phosphoglycerate mutase-like"/>
    <property type="match status" value="1"/>
</dbReference>
<dbReference type="RefSeq" id="WP_121086728.1">
    <property type="nucleotide sequence ID" value="NZ_RBZU01000004.1"/>
</dbReference>
<dbReference type="SUPFAM" id="SSF53254">
    <property type="entry name" value="Phosphoglycerate mutase-like"/>
    <property type="match status" value="1"/>
</dbReference>
<dbReference type="PANTHER" id="PTHR20935:SF0">
    <property type="entry name" value="SERINE_THREONINE-PROTEIN PHOSPHATASE PGAM5, MITOCHONDRIAL"/>
    <property type="match status" value="1"/>
</dbReference>
<keyword evidence="3" id="KW-1185">Reference proteome</keyword>
<dbReference type="EMBL" id="RBZU01000004">
    <property type="protein sequence ID" value="RKP55939.1"/>
    <property type="molecule type" value="Genomic_DNA"/>
</dbReference>
<protein>
    <submittedName>
        <fullName evidence="2">Histidine phosphatase family protein</fullName>
    </submittedName>
</protein>
<organism evidence="2 3">
    <name type="scientific">Pararobbsia silviterrae</name>
    <dbReference type="NCBI Taxonomy" id="1792498"/>
    <lineage>
        <taxon>Bacteria</taxon>
        <taxon>Pseudomonadati</taxon>
        <taxon>Pseudomonadota</taxon>
        <taxon>Betaproteobacteria</taxon>
        <taxon>Burkholderiales</taxon>
        <taxon>Burkholderiaceae</taxon>
        <taxon>Pararobbsia</taxon>
    </lineage>
</organism>
<dbReference type="PANTHER" id="PTHR20935">
    <property type="entry name" value="PHOSPHOGLYCERATE MUTASE-RELATED"/>
    <property type="match status" value="1"/>
</dbReference>
<evidence type="ECO:0000313" key="3">
    <source>
        <dbReference type="Proteomes" id="UP000270342"/>
    </source>
</evidence>
<comment type="caution">
    <text evidence="2">The sequence shown here is derived from an EMBL/GenBank/DDBJ whole genome shotgun (WGS) entry which is preliminary data.</text>
</comment>
<dbReference type="Pfam" id="PF00300">
    <property type="entry name" value="His_Phos_1"/>
    <property type="match status" value="2"/>
</dbReference>
<dbReference type="Proteomes" id="UP000270342">
    <property type="component" value="Unassembled WGS sequence"/>
</dbReference>
<evidence type="ECO:0000256" key="1">
    <source>
        <dbReference type="ARBA" id="ARBA00022801"/>
    </source>
</evidence>
<dbReference type="GO" id="GO:0016787">
    <property type="term" value="F:hydrolase activity"/>
    <property type="evidence" value="ECO:0007669"/>
    <property type="project" value="UniProtKB-KW"/>
</dbReference>
<gene>
    <name evidence="2" type="ORF">D7S86_12140</name>
</gene>
<sequence length="245" mass="26960">MGQLFLVRHGQASFGAADYDRLSALGVTQADLLGRWFKSCALPADRIVAGAMRRHRETAEHCMAAFDAEAVPRIEALAIDARLNEFDHAHVMDVYRARLAVEALQTVEAGGGADADRRAAAALSSAELERQFALAMGRWMGGEHDADYEESWTQFRGRCIAAFEALTDGSHPSKHIVVFTSGGVIAAICQHVLDLTNKATRELNWSLANTGVTRLLFTKGRRGFGYLNSTAHVEWAREPAWLTYR</sequence>